<comment type="caution">
    <text evidence="1">The sequence shown here is derived from an EMBL/GenBank/DDBJ whole genome shotgun (WGS) entry which is preliminary data.</text>
</comment>
<dbReference type="Proteomes" id="UP001157938">
    <property type="component" value="Unassembled WGS sequence"/>
</dbReference>
<proteinExistence type="predicted"/>
<keyword evidence="2" id="KW-1185">Reference proteome</keyword>
<dbReference type="EMBL" id="CAKLBC010001517">
    <property type="protein sequence ID" value="CAH0492635.1"/>
    <property type="molecule type" value="Genomic_DNA"/>
</dbReference>
<gene>
    <name evidence="1" type="ORF">PFR001_LOCUS7828</name>
</gene>
<accession>A0ABN8CEY4</accession>
<organism evidence="1 2">
    <name type="scientific">Peronospora farinosa</name>
    <dbReference type="NCBI Taxonomy" id="134698"/>
    <lineage>
        <taxon>Eukaryota</taxon>
        <taxon>Sar</taxon>
        <taxon>Stramenopiles</taxon>
        <taxon>Oomycota</taxon>
        <taxon>Peronosporomycetes</taxon>
        <taxon>Peronosporales</taxon>
        <taxon>Peronosporaceae</taxon>
        <taxon>Peronospora</taxon>
    </lineage>
</organism>
<reference evidence="1 2" key="1">
    <citation type="submission" date="2021-11" db="EMBL/GenBank/DDBJ databases">
        <authorList>
            <person name="Islam A."/>
            <person name="Islam S."/>
            <person name="Flora M.S."/>
            <person name="Rahman M."/>
            <person name="Ziaur R.M."/>
            <person name="Epstein J.H."/>
            <person name="Hassan M."/>
            <person name="Klassen M."/>
            <person name="Woodard K."/>
            <person name="Webb A."/>
            <person name="Webby R.J."/>
            <person name="El Zowalaty M.E."/>
        </authorList>
    </citation>
    <scope>NUCLEOTIDE SEQUENCE [LARGE SCALE GENOMIC DNA]</scope>
    <source>
        <strain evidence="1">Pf1</strain>
    </source>
</reference>
<sequence>MILKPISPEIDTKSIPPDIERAILDMYNQWRVEDLKCVAFSYVPVPHKITNLFTRNSFISNRDNLLDSPGAGSTGATLPPVYRVDESTTSKLNSPQSMARRNIALFLSTISEDQNFGQDCKLLETAPTLDTGKVS</sequence>
<protein>
    <submittedName>
        <fullName evidence="1">Uncharacterized protein</fullName>
    </submittedName>
</protein>
<evidence type="ECO:0000313" key="1">
    <source>
        <dbReference type="EMBL" id="CAH0492635.1"/>
    </source>
</evidence>
<evidence type="ECO:0000313" key="2">
    <source>
        <dbReference type="Proteomes" id="UP001157938"/>
    </source>
</evidence>
<name>A0ABN8CEY4_9STRA</name>